<dbReference type="SMART" id="SM00493">
    <property type="entry name" value="TOPRIM"/>
    <property type="match status" value="1"/>
</dbReference>
<comment type="similarity">
    <text evidence="2">Belongs to the type IA topoisomerase family.</text>
</comment>
<comment type="catalytic activity">
    <reaction evidence="1">
        <text>ATP-independent breakage of single-stranded DNA, followed by passage and rejoining.</text>
        <dbReference type="EC" id="5.6.2.1"/>
    </reaction>
</comment>
<dbReference type="InterPro" id="IPR023406">
    <property type="entry name" value="Topo_IA_AS"/>
</dbReference>
<dbReference type="Gene3D" id="3.40.50.140">
    <property type="match status" value="1"/>
</dbReference>
<dbReference type="Pfam" id="PF01751">
    <property type="entry name" value="Toprim"/>
    <property type="match status" value="1"/>
</dbReference>
<dbReference type="PANTHER" id="PTHR11390">
    <property type="entry name" value="PROKARYOTIC DNA TOPOISOMERASE"/>
    <property type="match status" value="1"/>
</dbReference>
<dbReference type="InterPro" id="IPR013826">
    <property type="entry name" value="Topo_IA_cen_sub3"/>
</dbReference>
<dbReference type="SMART" id="SM00436">
    <property type="entry name" value="TOP1Bc"/>
    <property type="match status" value="1"/>
</dbReference>
<organism evidence="15 16">
    <name type="scientific">Undibacterium griseum</name>
    <dbReference type="NCBI Taxonomy" id="2762295"/>
    <lineage>
        <taxon>Bacteria</taxon>
        <taxon>Pseudomonadati</taxon>
        <taxon>Pseudomonadota</taxon>
        <taxon>Betaproteobacteria</taxon>
        <taxon>Burkholderiales</taxon>
        <taxon>Oxalobacteraceae</taxon>
        <taxon>Undibacterium</taxon>
    </lineage>
</organism>
<dbReference type="PANTHER" id="PTHR11390:SF21">
    <property type="entry name" value="DNA TOPOISOMERASE 3-ALPHA"/>
    <property type="match status" value="1"/>
</dbReference>
<evidence type="ECO:0000256" key="3">
    <source>
        <dbReference type="ARBA" id="ARBA00012891"/>
    </source>
</evidence>
<dbReference type="NCBIfam" id="NF011313">
    <property type="entry name" value="PRK14724.1"/>
    <property type="match status" value="1"/>
</dbReference>
<evidence type="ECO:0000313" key="15">
    <source>
        <dbReference type="EMBL" id="MBC3883504.1"/>
    </source>
</evidence>
<evidence type="ECO:0000256" key="10">
    <source>
        <dbReference type="ARBA" id="ARBA00031985"/>
    </source>
</evidence>
<dbReference type="Pfam" id="PF13342">
    <property type="entry name" value="Toprim_Crpt"/>
    <property type="match status" value="2"/>
</dbReference>
<dbReference type="InterPro" id="IPR013824">
    <property type="entry name" value="Topo_IA_cen_sub1"/>
</dbReference>
<dbReference type="InterPro" id="IPR005738">
    <property type="entry name" value="TopoIII"/>
</dbReference>
<keyword evidence="7" id="KW-0238">DNA-binding</keyword>
<feature type="domain" description="Toprim" evidence="13">
    <location>
        <begin position="3"/>
        <end position="136"/>
    </location>
</feature>
<dbReference type="InterPro" id="IPR003601">
    <property type="entry name" value="Topo_IA_2"/>
</dbReference>
<keyword evidence="5" id="KW-0460">Magnesium</keyword>
<keyword evidence="6" id="KW-0799">Topoisomerase</keyword>
<dbReference type="InterPro" id="IPR000380">
    <property type="entry name" value="Topo_IA"/>
</dbReference>
<sequence length="861" mass="95922">MTKTLIIAEKPSVAADIAKALGGFTKHDDFFESDDYVLSSAVGHLLEITVPEEYDVKRGKWSFTHLPMIPPHFALNPIAKTESRLKVLTKLIKRKDVANMINACDAGREGELIFRLIAQHAKAKQPVQRLWLQSMTPAAIRDGFHKLRSDAEMLPLADAARCRSEADWLIGINGTRAMTAFNSKEGGFYLTTVGRVQTPTLSIVVEREEKIKKFVSRDFWEVRAEFVCAAGIYEGRWLDPQFKKDEHDPEKKAERLWSKAAAESIVAACRSRQGTVTEESKPATQMAPALFDLTSLQREANARFGFSAKNTLGLAQALYEKHKVLTYPRTDSRHLPEDYLETTKQILETVSENHNYQQFAAQILKNKWIKPNKRIFDNSKISDHFAIIPTGQAPKNLSEPEQKLYDLVTRRFMAVFFPAAEFQVTTRITEVSGHQFKTEGKVMTNAGWLAIYGKEALEEKDGEGKGTLVPVAKGEKVLTEEIAAHGLVTKPPARYSEATLLSAMEGAGKLVDDGDLREAMAGKGLGTPATRAAIIEGLLTEKYLLREGRELMPTAKAFQLMTLLRGLGVDELTSPELTGEWEYKLSQMEKGKISRDEFMREIAQMTQIIVKRAKEYDNDTIPGDYATLHTPCPHCGGVVKENYRRFACTKCEFSMSKTPGSRQFEVAEVEELLAKREIGPLQGFRSKMGRPFAAILKIVPDTEHHNLKLEFDFGQNQDEGEDGEGVDFSDQQSLGPCPKCGSGVYEMGLTYVCEKTVAKPKACDFRSGRIILQQEILPEQMTKLLVDGKTDLLPGFVSQRTRRPFKAFLVRGKDGKVSFEFEERKAKAPAAKKTGAAAAAKAEAVAETAAPKKTVRKKKAA</sequence>
<dbReference type="RefSeq" id="WP_186861207.1">
    <property type="nucleotide sequence ID" value="NZ_JACOGC010000001.1"/>
</dbReference>
<evidence type="ECO:0000256" key="11">
    <source>
        <dbReference type="ARBA" id="ARBA00032235"/>
    </source>
</evidence>
<dbReference type="NCBIfam" id="NF006032">
    <property type="entry name" value="PRK08173.1"/>
    <property type="match status" value="1"/>
</dbReference>
<evidence type="ECO:0000256" key="7">
    <source>
        <dbReference type="ARBA" id="ARBA00023125"/>
    </source>
</evidence>
<dbReference type="Pfam" id="PF01131">
    <property type="entry name" value="Topoisom_bac"/>
    <property type="match status" value="1"/>
</dbReference>
<evidence type="ECO:0000256" key="5">
    <source>
        <dbReference type="ARBA" id="ARBA00022842"/>
    </source>
</evidence>
<dbReference type="CDD" id="cd03362">
    <property type="entry name" value="TOPRIM_TopoIA_TopoIII"/>
    <property type="match status" value="1"/>
</dbReference>
<gene>
    <name evidence="15" type="ORF">H8K27_00010</name>
</gene>
<dbReference type="EMBL" id="JACOGC010000001">
    <property type="protein sequence ID" value="MBC3883504.1"/>
    <property type="molecule type" value="Genomic_DNA"/>
</dbReference>
<evidence type="ECO:0000259" key="13">
    <source>
        <dbReference type="PROSITE" id="PS50880"/>
    </source>
</evidence>
<feature type="domain" description="Topo IA-type catalytic" evidence="14">
    <location>
        <begin position="153"/>
        <end position="610"/>
    </location>
</feature>
<dbReference type="Gene3D" id="2.70.20.10">
    <property type="entry name" value="Topoisomerase I, domain 3"/>
    <property type="match status" value="1"/>
</dbReference>
<dbReference type="InterPro" id="IPR003602">
    <property type="entry name" value="Topo_IA_DNA-bd_dom"/>
</dbReference>
<dbReference type="NCBIfam" id="TIGR01056">
    <property type="entry name" value="topB"/>
    <property type="match status" value="1"/>
</dbReference>
<dbReference type="InterPro" id="IPR034144">
    <property type="entry name" value="TOPRIM_TopoIII"/>
</dbReference>
<dbReference type="SMART" id="SM00437">
    <property type="entry name" value="TOP1Ac"/>
    <property type="match status" value="1"/>
</dbReference>
<keyword evidence="4" id="KW-0479">Metal-binding</keyword>
<keyword evidence="8" id="KW-0413">Isomerase</keyword>
<dbReference type="EC" id="5.6.2.1" evidence="3"/>
<dbReference type="InterPro" id="IPR023405">
    <property type="entry name" value="Topo_IA_core_domain"/>
</dbReference>
<dbReference type="SUPFAM" id="SSF56712">
    <property type="entry name" value="Prokaryotic type I DNA topoisomerase"/>
    <property type="match status" value="1"/>
</dbReference>
<dbReference type="PROSITE" id="PS52039">
    <property type="entry name" value="TOPO_IA_2"/>
    <property type="match status" value="1"/>
</dbReference>
<dbReference type="CDD" id="cd00186">
    <property type="entry name" value="TOP1Ac"/>
    <property type="match status" value="1"/>
</dbReference>
<dbReference type="Proteomes" id="UP000613113">
    <property type="component" value="Unassembled WGS sequence"/>
</dbReference>
<evidence type="ECO:0000256" key="4">
    <source>
        <dbReference type="ARBA" id="ARBA00022723"/>
    </source>
</evidence>
<evidence type="ECO:0000259" key="14">
    <source>
        <dbReference type="PROSITE" id="PS52039"/>
    </source>
</evidence>
<dbReference type="Gene3D" id="1.10.290.10">
    <property type="entry name" value="Topoisomerase I, domain 4"/>
    <property type="match status" value="1"/>
</dbReference>
<proteinExistence type="inferred from homology"/>
<dbReference type="PRINTS" id="PR00417">
    <property type="entry name" value="PRTPISMRASEI"/>
</dbReference>
<evidence type="ECO:0000256" key="9">
    <source>
        <dbReference type="ARBA" id="ARBA00030003"/>
    </source>
</evidence>
<comment type="caution">
    <text evidence="15">The sequence shown here is derived from an EMBL/GenBank/DDBJ whole genome shotgun (WGS) entry which is preliminary data.</text>
</comment>
<reference evidence="15 16" key="1">
    <citation type="submission" date="2020-08" db="EMBL/GenBank/DDBJ databases">
        <title>Novel species isolated from subtropical streams in China.</title>
        <authorList>
            <person name="Lu H."/>
        </authorList>
    </citation>
    <scope>NUCLEOTIDE SEQUENCE [LARGE SCALE GENOMIC DNA]</scope>
    <source>
        <strain evidence="15 16">FT31W</strain>
    </source>
</reference>
<protein>
    <recommendedName>
        <fullName evidence="3">DNA topoisomerase</fullName>
        <ecNumber evidence="3">5.6.2.1</ecNumber>
    </recommendedName>
    <alternativeName>
        <fullName evidence="12">Omega-protein</fullName>
    </alternativeName>
    <alternativeName>
        <fullName evidence="11">Relaxing enzyme</fullName>
    </alternativeName>
    <alternativeName>
        <fullName evidence="9">Swivelase</fullName>
    </alternativeName>
    <alternativeName>
        <fullName evidence="10">Untwisting enzyme</fullName>
    </alternativeName>
</protein>
<evidence type="ECO:0000256" key="1">
    <source>
        <dbReference type="ARBA" id="ARBA00000213"/>
    </source>
</evidence>
<dbReference type="NCBIfam" id="NF005829">
    <property type="entry name" value="PRK07726.1"/>
    <property type="match status" value="1"/>
</dbReference>
<dbReference type="Gene3D" id="1.10.460.10">
    <property type="entry name" value="Topoisomerase I, domain 2"/>
    <property type="match status" value="1"/>
</dbReference>
<evidence type="ECO:0000256" key="8">
    <source>
        <dbReference type="ARBA" id="ARBA00023235"/>
    </source>
</evidence>
<dbReference type="InterPro" id="IPR006171">
    <property type="entry name" value="TOPRIM_dom"/>
</dbReference>
<keyword evidence="16" id="KW-1185">Reference proteome</keyword>
<accession>A0ABR6YI19</accession>
<dbReference type="PROSITE" id="PS50880">
    <property type="entry name" value="TOPRIM"/>
    <property type="match status" value="1"/>
</dbReference>
<name>A0ABR6YI19_9BURK</name>
<evidence type="ECO:0000256" key="6">
    <source>
        <dbReference type="ARBA" id="ARBA00023029"/>
    </source>
</evidence>
<dbReference type="InterPro" id="IPR013497">
    <property type="entry name" value="Topo_IA_cen"/>
</dbReference>
<evidence type="ECO:0000256" key="2">
    <source>
        <dbReference type="ARBA" id="ARBA00009446"/>
    </source>
</evidence>
<dbReference type="InterPro" id="IPR013825">
    <property type="entry name" value="Topo_IA_cen_sub2"/>
</dbReference>
<evidence type="ECO:0000313" key="16">
    <source>
        <dbReference type="Proteomes" id="UP000613113"/>
    </source>
</evidence>
<evidence type="ECO:0000256" key="12">
    <source>
        <dbReference type="ARBA" id="ARBA00032877"/>
    </source>
</evidence>
<dbReference type="PROSITE" id="PS00396">
    <property type="entry name" value="TOPO_IA_1"/>
    <property type="match status" value="1"/>
</dbReference>
<dbReference type="InterPro" id="IPR025589">
    <property type="entry name" value="Toprim_C_rpt"/>
</dbReference>